<gene>
    <name evidence="1" type="ORF">EYC84_000262</name>
</gene>
<dbReference type="VEuPathDB" id="FungiDB:MFRU_011g00710"/>
<comment type="caution">
    <text evidence="1">The sequence shown here is derived from an EMBL/GenBank/DDBJ whole genome shotgun (WGS) entry which is preliminary data.</text>
</comment>
<dbReference type="Proteomes" id="UP000322873">
    <property type="component" value="Unassembled WGS sequence"/>
</dbReference>
<dbReference type="AlphaFoldDB" id="A0A5M9JN08"/>
<organism evidence="1 2">
    <name type="scientific">Monilinia fructicola</name>
    <name type="common">Brown rot fungus</name>
    <name type="synonym">Ciboria fructicola</name>
    <dbReference type="NCBI Taxonomy" id="38448"/>
    <lineage>
        <taxon>Eukaryota</taxon>
        <taxon>Fungi</taxon>
        <taxon>Dikarya</taxon>
        <taxon>Ascomycota</taxon>
        <taxon>Pezizomycotina</taxon>
        <taxon>Leotiomycetes</taxon>
        <taxon>Helotiales</taxon>
        <taxon>Sclerotiniaceae</taxon>
        <taxon>Monilinia</taxon>
    </lineage>
</organism>
<keyword evidence="2" id="KW-1185">Reference proteome</keyword>
<accession>A0A5M9JN08</accession>
<dbReference type="EMBL" id="VICG01000006">
    <property type="protein sequence ID" value="KAA8570874.1"/>
    <property type="molecule type" value="Genomic_DNA"/>
</dbReference>
<sequence>MFNIRFRISTGILVVVISLDPEEAFGRIIPFYCLLAAQVTLFISPANEAESALLVSSSFPFNSSSYQISRPLTSLASILLSNAQVTIERQLNAVRGGGNALRGWPMYLRYLAVVNSLSTIKKLFQSAKAVVKRKSIHDSAISIPILLEKDFDDLITCKEGSSFDESDGTCTGEVLDFVTSILENLPNALDNAVPGVEAFEERIERWLHGVIETGHMVREEDVWKDAPDEAWEAFYEERFMERPEKGPDGERNYLLEEFHYLLSNPNPKIAGIHPSFLDKDVFDTEKFRTSLSYRYEPTKEEMDIFLCNVDGEKNVVRGLFQPALKKTEQECTDEGYLRDIGAIHATLTRW</sequence>
<reference evidence="1 2" key="1">
    <citation type="submission" date="2019-06" db="EMBL/GenBank/DDBJ databases">
        <title>Genome Sequence of the Brown Rot Fungal Pathogen Monilinia fructicola.</title>
        <authorList>
            <person name="De Miccolis Angelini R.M."/>
            <person name="Landi L."/>
            <person name="Abate D."/>
            <person name="Pollastro S."/>
            <person name="Romanazzi G."/>
            <person name="Faretra F."/>
        </authorList>
    </citation>
    <scope>NUCLEOTIDE SEQUENCE [LARGE SCALE GENOMIC DNA]</scope>
    <source>
        <strain evidence="1 2">Mfrc123</strain>
    </source>
</reference>
<name>A0A5M9JN08_MONFR</name>
<proteinExistence type="predicted"/>
<evidence type="ECO:0000313" key="2">
    <source>
        <dbReference type="Proteomes" id="UP000322873"/>
    </source>
</evidence>
<evidence type="ECO:0000313" key="1">
    <source>
        <dbReference type="EMBL" id="KAA8570874.1"/>
    </source>
</evidence>
<protein>
    <submittedName>
        <fullName evidence="1">Uncharacterized protein</fullName>
    </submittedName>
</protein>